<evidence type="ECO:0000256" key="1">
    <source>
        <dbReference type="SAM" id="SignalP"/>
    </source>
</evidence>
<dbReference type="RefSeq" id="WP_021706551.1">
    <property type="nucleotide sequence ID" value="NZ_BATJ01000017.1"/>
</dbReference>
<sequence>MKRIVTVSLMLVMSSGVMAAQGSLGKYSYVGAGLQYGEQKSHSLGAFLGDDYKNKGARDLFGVNATASFSPQALDGYAKIEYEGTTAGNTDISNTFLALGGYQNYQRSSLFYSLGVNNYQVERDHQNGGSAKFDEYGVAADIGFAYAVTPFLALTPRYRISYLDEHVMNDYKLTSQFMLGEMVSLELSGGYNTYRDAEQFNAQTALKFAF</sequence>
<name>U3A5G4_VIBPR</name>
<dbReference type="InterPro" id="IPR011250">
    <property type="entry name" value="OMP/PagP_B-barrel"/>
</dbReference>
<evidence type="ECO:0000313" key="3">
    <source>
        <dbReference type="Proteomes" id="UP000016570"/>
    </source>
</evidence>
<reference evidence="2 3" key="1">
    <citation type="submission" date="2013-09" db="EMBL/GenBank/DDBJ databases">
        <title>Whole genome shotgun sequence of Vibrio proteolyticus NBRC 13287.</title>
        <authorList>
            <person name="Isaki S."/>
            <person name="Hosoyama A."/>
            <person name="Numata M."/>
            <person name="Hashimoto M."/>
            <person name="Hosoyama Y."/>
            <person name="Tsuchikane K."/>
            <person name="Noguchi M."/>
            <person name="Hirakata S."/>
            <person name="Ichikawa N."/>
            <person name="Ohji S."/>
            <person name="Yamazoe A."/>
            <person name="Fujita N."/>
        </authorList>
    </citation>
    <scope>NUCLEOTIDE SEQUENCE [LARGE SCALE GENOMIC DNA]</scope>
    <source>
        <strain evidence="2 3">NBRC 13287</strain>
    </source>
</reference>
<comment type="caution">
    <text evidence="2">The sequence shown here is derived from an EMBL/GenBank/DDBJ whole genome shotgun (WGS) entry which is preliminary data.</text>
</comment>
<feature type="signal peptide" evidence="1">
    <location>
        <begin position="1"/>
        <end position="19"/>
    </location>
</feature>
<evidence type="ECO:0008006" key="4">
    <source>
        <dbReference type="Google" id="ProtNLM"/>
    </source>
</evidence>
<gene>
    <name evidence="2" type="ORF">VPR01S_17_00310</name>
</gene>
<accession>U3A5G4</accession>
<dbReference type="SUPFAM" id="SSF56925">
    <property type="entry name" value="OMPA-like"/>
    <property type="match status" value="1"/>
</dbReference>
<dbReference type="AlphaFoldDB" id="U3A5G4"/>
<dbReference type="Proteomes" id="UP000016570">
    <property type="component" value="Unassembled WGS sequence"/>
</dbReference>
<keyword evidence="1" id="KW-0732">Signal</keyword>
<evidence type="ECO:0000313" key="2">
    <source>
        <dbReference type="EMBL" id="GAD68582.1"/>
    </source>
</evidence>
<feature type="chain" id="PRO_5004639015" description="Outer membrane protein beta-barrel domain-containing protein" evidence="1">
    <location>
        <begin position="20"/>
        <end position="210"/>
    </location>
</feature>
<protein>
    <recommendedName>
        <fullName evidence="4">Outer membrane protein beta-barrel domain-containing protein</fullName>
    </recommendedName>
</protein>
<dbReference type="eggNOG" id="ENOG5031NGW">
    <property type="taxonomic scope" value="Bacteria"/>
</dbReference>
<organism evidence="2 3">
    <name type="scientific">Vibrio proteolyticus NBRC 13287</name>
    <dbReference type="NCBI Taxonomy" id="1219065"/>
    <lineage>
        <taxon>Bacteria</taxon>
        <taxon>Pseudomonadati</taxon>
        <taxon>Pseudomonadota</taxon>
        <taxon>Gammaproteobacteria</taxon>
        <taxon>Vibrionales</taxon>
        <taxon>Vibrionaceae</taxon>
        <taxon>Vibrio</taxon>
    </lineage>
</organism>
<dbReference type="EMBL" id="BATJ01000017">
    <property type="protein sequence ID" value="GAD68582.1"/>
    <property type="molecule type" value="Genomic_DNA"/>
</dbReference>
<keyword evidence="3" id="KW-1185">Reference proteome</keyword>
<proteinExistence type="predicted"/>